<reference evidence="2" key="1">
    <citation type="journal article" date="2020" name="Appl. Environ. Microbiol.">
        <title>Diazotrophic Anaeromyxobacter Isolates from Soils.</title>
        <authorList>
            <person name="Masuda Y."/>
            <person name="Yamanaka H."/>
            <person name="Xu Z.X."/>
            <person name="Shiratori Y."/>
            <person name="Aono T."/>
            <person name="Amachi S."/>
            <person name="Senoo K."/>
            <person name="Itoh H."/>
        </authorList>
    </citation>
    <scope>NUCLEOTIDE SEQUENCE [LARGE SCALE GENOMIC DNA]</scope>
    <source>
        <strain evidence="2">R267</strain>
    </source>
</reference>
<sequence>MLLSTIPLTPALAGTLHQAALELLRRNAGVTPVAGDLVQGRVVNLKKDLLLGTIGGPAFEAELETERGSGKVRFLLTREGLEAEQLPAPPSPRRRPLLN</sequence>
<comment type="caution">
    <text evidence="1">The sequence shown here is derived from an EMBL/GenBank/DDBJ whole genome shotgun (WGS) entry which is preliminary data.</text>
</comment>
<protein>
    <submittedName>
        <fullName evidence="1">Uncharacterized protein</fullName>
    </submittedName>
</protein>
<name>A0A7I9VLT7_9BACT</name>
<dbReference type="Proteomes" id="UP000503640">
    <property type="component" value="Unassembled WGS sequence"/>
</dbReference>
<dbReference type="EMBL" id="BJTG01000004">
    <property type="protein sequence ID" value="GEJ57365.1"/>
    <property type="molecule type" value="Genomic_DNA"/>
</dbReference>
<evidence type="ECO:0000313" key="2">
    <source>
        <dbReference type="Proteomes" id="UP000503640"/>
    </source>
</evidence>
<organism evidence="1 2">
    <name type="scientific">Anaeromyxobacter diazotrophicus</name>
    <dbReference type="NCBI Taxonomy" id="2590199"/>
    <lineage>
        <taxon>Bacteria</taxon>
        <taxon>Pseudomonadati</taxon>
        <taxon>Myxococcota</taxon>
        <taxon>Myxococcia</taxon>
        <taxon>Myxococcales</taxon>
        <taxon>Cystobacterineae</taxon>
        <taxon>Anaeromyxobacteraceae</taxon>
        <taxon>Anaeromyxobacter</taxon>
    </lineage>
</organism>
<accession>A0A7I9VLT7</accession>
<dbReference type="AlphaFoldDB" id="A0A7I9VLT7"/>
<keyword evidence="2" id="KW-1185">Reference proteome</keyword>
<gene>
    <name evidence="1" type="ORF">AMYX_21060</name>
</gene>
<evidence type="ECO:0000313" key="1">
    <source>
        <dbReference type="EMBL" id="GEJ57365.1"/>
    </source>
</evidence>
<proteinExistence type="predicted"/>